<comment type="caution">
    <text evidence="2">The sequence shown here is derived from an EMBL/GenBank/DDBJ whole genome shotgun (WGS) entry which is preliminary data.</text>
</comment>
<gene>
    <name evidence="2" type="ORF">GMORB2_6893</name>
</gene>
<name>A0A9P4YVJ2_9HYPO</name>
<feature type="region of interest" description="Disordered" evidence="1">
    <location>
        <begin position="1"/>
        <end position="33"/>
    </location>
</feature>
<dbReference type="EMBL" id="JAANYQ010000008">
    <property type="protein sequence ID" value="KAF4122587.1"/>
    <property type="molecule type" value="Genomic_DNA"/>
</dbReference>
<evidence type="ECO:0000313" key="2">
    <source>
        <dbReference type="EMBL" id="KAF4122587.1"/>
    </source>
</evidence>
<feature type="compositionally biased region" description="Polar residues" evidence="1">
    <location>
        <begin position="82"/>
        <end position="104"/>
    </location>
</feature>
<proteinExistence type="predicted"/>
<feature type="region of interest" description="Disordered" evidence="1">
    <location>
        <begin position="68"/>
        <end position="180"/>
    </location>
</feature>
<organism evidence="2 3">
    <name type="scientific">Geosmithia morbida</name>
    <dbReference type="NCBI Taxonomy" id="1094350"/>
    <lineage>
        <taxon>Eukaryota</taxon>
        <taxon>Fungi</taxon>
        <taxon>Dikarya</taxon>
        <taxon>Ascomycota</taxon>
        <taxon>Pezizomycotina</taxon>
        <taxon>Sordariomycetes</taxon>
        <taxon>Hypocreomycetidae</taxon>
        <taxon>Hypocreales</taxon>
        <taxon>Bionectriaceae</taxon>
        <taxon>Geosmithia</taxon>
    </lineage>
</organism>
<dbReference type="Proteomes" id="UP000749293">
    <property type="component" value="Unassembled WGS sequence"/>
</dbReference>
<accession>A0A9P4YVJ2</accession>
<sequence length="180" mass="19361">MGRPSLMRKLSTASVSGSFSKGPGSLRRRTRGAAWNGHHTSRLEICDDGEADHDLTLKAGLASYLRSSTVARSRTTKRPRLQPSTFLGPSGEQPLSSDGGLTSSRPDHMISLHKVSPADGTESPTPAELLGLSPEGRRTDEARDGDGCNGSQPKEPSRWTKMVTLKSEGKGHHGFRGLFR</sequence>
<dbReference type="RefSeq" id="XP_035321239.1">
    <property type="nucleotide sequence ID" value="XM_035468859.1"/>
</dbReference>
<feature type="compositionally biased region" description="Basic and acidic residues" evidence="1">
    <location>
        <begin position="135"/>
        <end position="146"/>
    </location>
</feature>
<evidence type="ECO:0000313" key="3">
    <source>
        <dbReference type="Proteomes" id="UP000749293"/>
    </source>
</evidence>
<evidence type="ECO:0000256" key="1">
    <source>
        <dbReference type="SAM" id="MobiDB-lite"/>
    </source>
</evidence>
<dbReference type="GeneID" id="55973116"/>
<dbReference type="AlphaFoldDB" id="A0A9P4YVJ2"/>
<reference evidence="2" key="1">
    <citation type="submission" date="2020-03" db="EMBL/GenBank/DDBJ databases">
        <title>Site-based positive gene gene selection in Geosmithia morbida across the United States reveals a broad range of putative effectors and factors for local host and environmental adapation.</title>
        <authorList>
            <person name="Onufrak A."/>
            <person name="Murdoch R.W."/>
            <person name="Gazis R."/>
            <person name="Huff M."/>
            <person name="Staton M."/>
            <person name="Klingeman W."/>
            <person name="Hadziabdic D."/>
        </authorList>
    </citation>
    <scope>NUCLEOTIDE SEQUENCE</scope>
    <source>
        <strain evidence="2">1262</strain>
    </source>
</reference>
<keyword evidence="3" id="KW-1185">Reference proteome</keyword>
<protein>
    <submittedName>
        <fullName evidence="2">Uncharacterized protein</fullName>
    </submittedName>
</protein>